<dbReference type="Gene3D" id="3.30.460.20">
    <property type="entry name" value="CorA soluble domain-like"/>
    <property type="match status" value="1"/>
</dbReference>
<dbReference type="InterPro" id="IPR045861">
    <property type="entry name" value="CorA_cytoplasmic_dom"/>
</dbReference>
<feature type="compositionally biased region" description="Polar residues" evidence="6">
    <location>
        <begin position="22"/>
        <end position="31"/>
    </location>
</feature>
<dbReference type="InParanoid" id="G3ASA6"/>
<evidence type="ECO:0000256" key="2">
    <source>
        <dbReference type="ARBA" id="ARBA00009765"/>
    </source>
</evidence>
<dbReference type="Pfam" id="PF01544">
    <property type="entry name" value="CorA"/>
    <property type="match status" value="1"/>
</dbReference>
<protein>
    <recommendedName>
        <fullName evidence="10">Manganese resistance protein MNR2</fullName>
    </recommendedName>
</protein>
<dbReference type="GeneID" id="18870472"/>
<feature type="region of interest" description="Disordered" evidence="6">
    <location>
        <begin position="249"/>
        <end position="283"/>
    </location>
</feature>
<evidence type="ECO:0000313" key="9">
    <source>
        <dbReference type="Proteomes" id="UP000000709"/>
    </source>
</evidence>
<keyword evidence="5 7" id="KW-0472">Membrane</keyword>
<dbReference type="GO" id="GO:0010961">
    <property type="term" value="P:intracellular magnesium ion homeostasis"/>
    <property type="evidence" value="ECO:0007669"/>
    <property type="project" value="EnsemblFungi"/>
</dbReference>
<comment type="subcellular location">
    <subcellularLocation>
        <location evidence="1">Membrane</location>
        <topology evidence="1">Multi-pass membrane protein</topology>
    </subcellularLocation>
</comment>
<dbReference type="Proteomes" id="UP000000709">
    <property type="component" value="Unassembled WGS sequence"/>
</dbReference>
<dbReference type="GO" id="GO:0015095">
    <property type="term" value="F:magnesium ion transmembrane transporter activity"/>
    <property type="evidence" value="ECO:0007669"/>
    <property type="project" value="InterPro"/>
</dbReference>
<evidence type="ECO:0000256" key="5">
    <source>
        <dbReference type="ARBA" id="ARBA00023136"/>
    </source>
</evidence>
<name>G3ASA6_SPAPN</name>
<dbReference type="InterPro" id="IPR045863">
    <property type="entry name" value="CorA_TM1_TM2"/>
</dbReference>
<dbReference type="eggNOG" id="ENOG502QPTQ">
    <property type="taxonomic scope" value="Eukaryota"/>
</dbReference>
<accession>G3ASA6</accession>
<dbReference type="HOGENOM" id="CLU_007127_3_1_1"/>
<reference evidence="8 9" key="1">
    <citation type="journal article" date="2011" name="Proc. Natl. Acad. Sci. U.S.A.">
        <title>Comparative genomics of xylose-fermenting fungi for enhanced biofuel production.</title>
        <authorList>
            <person name="Wohlbach D.J."/>
            <person name="Kuo A."/>
            <person name="Sato T.K."/>
            <person name="Potts K.M."/>
            <person name="Salamov A.A."/>
            <person name="LaButti K.M."/>
            <person name="Sun H."/>
            <person name="Clum A."/>
            <person name="Pangilinan J.L."/>
            <person name="Lindquist E.A."/>
            <person name="Lucas S."/>
            <person name="Lapidus A."/>
            <person name="Jin M."/>
            <person name="Gunawan C."/>
            <person name="Balan V."/>
            <person name="Dale B.E."/>
            <person name="Jeffries T.W."/>
            <person name="Zinkel R."/>
            <person name="Barry K.W."/>
            <person name="Grigoriev I.V."/>
            <person name="Gasch A.P."/>
        </authorList>
    </citation>
    <scope>NUCLEOTIDE SEQUENCE [LARGE SCALE GENOMIC DNA]</scope>
    <source>
        <strain evidence="9">NRRL Y-27907 / 11-Y1</strain>
    </source>
</reference>
<evidence type="ECO:0000313" key="8">
    <source>
        <dbReference type="EMBL" id="EGW30646.1"/>
    </source>
</evidence>
<evidence type="ECO:0008006" key="10">
    <source>
        <dbReference type="Google" id="ProtNLM"/>
    </source>
</evidence>
<organism evidence="9">
    <name type="scientific">Spathaspora passalidarum (strain NRRL Y-27907 / 11-Y1)</name>
    <dbReference type="NCBI Taxonomy" id="619300"/>
    <lineage>
        <taxon>Eukaryota</taxon>
        <taxon>Fungi</taxon>
        <taxon>Dikarya</taxon>
        <taxon>Ascomycota</taxon>
        <taxon>Saccharomycotina</taxon>
        <taxon>Pichiomycetes</taxon>
        <taxon>Debaryomycetaceae</taxon>
        <taxon>Spathaspora</taxon>
    </lineage>
</organism>
<dbReference type="Gene3D" id="1.20.58.340">
    <property type="entry name" value="Magnesium transport protein CorA, transmembrane region"/>
    <property type="match status" value="3"/>
</dbReference>
<dbReference type="OMA" id="DVCFPDY"/>
<dbReference type="InterPro" id="IPR002523">
    <property type="entry name" value="MgTranspt_CorA/ZnTranspt_ZntB"/>
</dbReference>
<dbReference type="KEGG" id="spaa:SPAPADRAFT_142680"/>
<dbReference type="FunCoup" id="G3ASA6">
    <property type="interactions" value="104"/>
</dbReference>
<feature type="transmembrane region" description="Helical" evidence="7">
    <location>
        <begin position="989"/>
        <end position="1012"/>
    </location>
</feature>
<evidence type="ECO:0000256" key="1">
    <source>
        <dbReference type="ARBA" id="ARBA00004141"/>
    </source>
</evidence>
<feature type="compositionally biased region" description="Low complexity" evidence="6">
    <location>
        <begin position="271"/>
        <end position="283"/>
    </location>
</feature>
<dbReference type="EMBL" id="GL996504">
    <property type="protein sequence ID" value="EGW30646.1"/>
    <property type="molecule type" value="Genomic_DNA"/>
</dbReference>
<dbReference type="PANTHER" id="PTHR21535:SF51">
    <property type="entry name" value="MANGANESE RESISTANCE PROTEIN MNR2"/>
    <property type="match status" value="1"/>
</dbReference>
<sequence>MAKSRKYPKGNYNAIEGERSAPSPSDLNYNVTPPPPPTSEQPYTQPPRSKLSTTHQFNPESGSSNNRSSKSRHDSIVAGVRQARPNLESGDDYTEASRTASPSGIANSAYIDHRTHNDLAHLHSSPARYRRRTTQKYTPIAKQEQPQADLDTDTDTNNGVYRRYTDNPATSLPLTNKNLQHLLKNSRISTAPNPGTSGATISKSPISPSAIAIDMDQYAHEQRQLARARSWNNPFRPTNIDEEFETGEGASFHSEHDEDGYSVNSLEFGESNPSSDHSSDSTSLDDVCFPDYYHDGTDADAIKTSQWPDLRILEEFVLEELEEAEVEHSVQPEEDMFQTVNFEGNNIIHHDDTGATSSSPKYTETTPLMDNYQVNEVETLGSKENTMRVRPTSIQPWEMSKEKIPTILNKSSTRNFNGKYNQRTGKLNGELCRFTYFREDLNKTIHSPSISGLVLSSTFDEEKRVNSDQNSTEEEDGETEQQKTLYEKLEDLFQPTHYSERVSTRTSSLHESSNHLNMLTPSGISSTNLAMQAKASKGTVTGEAETPRPGTAYGSVNDIPSATLESEARPEPFWLDVLDPTEEEMKVLSKTFGIHPLTTEDIFLGEAREKVELFKSYYFICFTSFDVVYERRKQRAKENEKKMSKLQEMLENSSCIDDDGVSISDRKSKLWRYFTSMFGGSVKDRRRTPSFVEKQPSTSVKSRGKKIREGELSPLNMYIIVFKDAVITFHFSATPHPINVRRRARMLKEYLTVSSDWICYALIDDITDSFAPMIDTIEHEVNAIEDAILKMHSGDTDSEDDSDSDSDSESSRHSLRRRRPNPHQLQKSSTNYTKKSTADNVFVWRKRSKSTVDHQHLPGSRFKVGSISSSSSKSSSSKSTASKILGWKRKGDMLRRIGECRKRVMSVLRLLGTKADVIKGFSKRFNEVETNPYSGKQEIGMYLGDIQDHIVTMVQALNHYEKLLARFHSNYLAQINIDMTKVNNDTNDVLGKITILGTIVLPINVVTGLWGMNCIVPGQDYDGLGWFWGIVCCMILFSICAYNYAKRVFGL</sequence>
<dbReference type="FunFam" id="1.20.58.340:FF:000008">
    <property type="entry name" value="CorA family metal ion transporter"/>
    <property type="match status" value="1"/>
</dbReference>
<evidence type="ECO:0000256" key="3">
    <source>
        <dbReference type="ARBA" id="ARBA00022692"/>
    </source>
</evidence>
<gene>
    <name evidence="8" type="ORF">SPAPADRAFT_142680</name>
</gene>
<feature type="compositionally biased region" description="Low complexity" evidence="6">
    <location>
        <begin position="866"/>
        <end position="882"/>
    </location>
</feature>
<keyword evidence="9" id="KW-1185">Reference proteome</keyword>
<feature type="region of interest" description="Disordered" evidence="6">
    <location>
        <begin position="1"/>
        <end position="101"/>
    </location>
</feature>
<dbReference type="GO" id="GO:0000329">
    <property type="term" value="C:fungal-type vacuole membrane"/>
    <property type="evidence" value="ECO:0007669"/>
    <property type="project" value="EnsemblFungi"/>
</dbReference>
<dbReference type="CDD" id="cd12829">
    <property type="entry name" value="Alr1p-like"/>
    <property type="match status" value="1"/>
</dbReference>
<feature type="region of interest" description="Disordered" evidence="6">
    <location>
        <begin position="852"/>
        <end position="882"/>
    </location>
</feature>
<evidence type="ECO:0000256" key="6">
    <source>
        <dbReference type="SAM" id="MobiDB-lite"/>
    </source>
</evidence>
<dbReference type="OrthoDB" id="29879at2759"/>
<dbReference type="SUPFAM" id="SSF143865">
    <property type="entry name" value="CorA soluble domain-like"/>
    <property type="match status" value="1"/>
</dbReference>
<keyword evidence="4 7" id="KW-1133">Transmembrane helix</keyword>
<dbReference type="AlphaFoldDB" id="G3ASA6"/>
<feature type="region of interest" description="Disordered" evidence="6">
    <location>
        <begin position="535"/>
        <end position="558"/>
    </location>
</feature>
<feature type="region of interest" description="Disordered" evidence="6">
    <location>
        <begin position="459"/>
        <end position="482"/>
    </location>
</feature>
<comment type="similarity">
    <text evidence="2">Belongs to the CorA metal ion transporter (MIT) (TC 1.A.35) family.</text>
</comment>
<dbReference type="SUPFAM" id="SSF144083">
    <property type="entry name" value="Magnesium transport protein CorA, transmembrane region"/>
    <property type="match status" value="1"/>
</dbReference>
<feature type="compositionally biased region" description="Polar residues" evidence="6">
    <location>
        <begin position="823"/>
        <end position="834"/>
    </location>
</feature>
<feature type="region of interest" description="Disordered" evidence="6">
    <location>
        <begin position="142"/>
        <end position="174"/>
    </location>
</feature>
<proteinExistence type="inferred from homology"/>
<dbReference type="RefSeq" id="XP_007376679.1">
    <property type="nucleotide sequence ID" value="XM_007376617.1"/>
</dbReference>
<dbReference type="InterPro" id="IPR044089">
    <property type="entry name" value="Alr1-like"/>
</dbReference>
<feature type="region of interest" description="Disordered" evidence="6">
    <location>
        <begin position="793"/>
        <end position="834"/>
    </location>
</feature>
<dbReference type="GO" id="GO:1990816">
    <property type="term" value="C:vacuole-mitochondrion membrane contact site"/>
    <property type="evidence" value="ECO:0007669"/>
    <property type="project" value="EnsemblFungi"/>
</dbReference>
<evidence type="ECO:0000256" key="4">
    <source>
        <dbReference type="ARBA" id="ARBA00022989"/>
    </source>
</evidence>
<feature type="compositionally biased region" description="Acidic residues" evidence="6">
    <location>
        <begin position="796"/>
        <end position="808"/>
    </location>
</feature>
<evidence type="ECO:0000256" key="7">
    <source>
        <dbReference type="SAM" id="Phobius"/>
    </source>
</evidence>
<feature type="transmembrane region" description="Helical" evidence="7">
    <location>
        <begin position="1024"/>
        <end position="1045"/>
    </location>
</feature>
<keyword evidence="3 7" id="KW-0812">Transmembrane</keyword>
<feature type="compositionally biased region" description="Polar residues" evidence="6">
    <location>
        <begin position="50"/>
        <end position="60"/>
    </location>
</feature>
<dbReference type="STRING" id="619300.G3ASA6"/>
<dbReference type="PANTHER" id="PTHR21535">
    <property type="entry name" value="MAGNESIUM AND COBALT TRANSPORT PROTEIN/MITOCHONDRIAL IMPORT INNER MEMBRANE TRANSLOCASE SUBUNIT TIM8"/>
    <property type="match status" value="1"/>
</dbReference>